<dbReference type="AlphaFoldDB" id="A0A1H2K0V9"/>
<feature type="region of interest" description="Disordered" evidence="1">
    <location>
        <begin position="463"/>
        <end position="488"/>
    </location>
</feature>
<feature type="compositionally biased region" description="Pro residues" evidence="1">
    <location>
        <begin position="478"/>
        <end position="488"/>
    </location>
</feature>
<evidence type="ECO:0000259" key="2">
    <source>
        <dbReference type="Pfam" id="PF04471"/>
    </source>
</evidence>
<dbReference type="PANTHER" id="PTHR30015:SF7">
    <property type="entry name" value="TYPE IV METHYL-DIRECTED RESTRICTION ENZYME ECOKMRR"/>
    <property type="match status" value="1"/>
</dbReference>
<evidence type="ECO:0000313" key="4">
    <source>
        <dbReference type="Proteomes" id="UP000182977"/>
    </source>
</evidence>
<dbReference type="GO" id="GO:0015666">
    <property type="term" value="F:restriction endodeoxyribonuclease activity"/>
    <property type="evidence" value="ECO:0007669"/>
    <property type="project" value="TreeGrafter"/>
</dbReference>
<dbReference type="SUPFAM" id="SSF52980">
    <property type="entry name" value="Restriction endonuclease-like"/>
    <property type="match status" value="1"/>
</dbReference>
<dbReference type="InterPro" id="IPR011856">
    <property type="entry name" value="tRNA_endonuc-like_dom_sf"/>
</dbReference>
<dbReference type="InterPro" id="IPR011335">
    <property type="entry name" value="Restrct_endonuc-II-like"/>
</dbReference>
<dbReference type="Gene3D" id="3.40.1350.10">
    <property type="match status" value="1"/>
</dbReference>
<dbReference type="GO" id="GO:0003677">
    <property type="term" value="F:DNA binding"/>
    <property type="evidence" value="ECO:0007669"/>
    <property type="project" value="InterPro"/>
</dbReference>
<proteinExistence type="predicted"/>
<sequence length="488" mass="53727">MTSAVAARVAELESILVDGLAVGGPVYIDQLRHAYRPWPFVPDRALVTAAEKPAWDDYAPPPMGWLARVLTGGRRRAATQARARFGRAVRAHREHEELRLAALAEAERRHAVAEASRREQIDRHNAQVDQVELGVEAGDARAVADYYQLLIEAAPLPDGLPAAVDVAYRPDERRLLVVRELPTVEIVPVVREYQYVRSLDKVAPRLRTAKDIRRLYSGVVAQLVLRTLHAAFEAQPPGLVDEVAVNAHVSTRNRATGRSEHPCLVSVTATREQFGDLVLTRLEPRECLRHLSAVVSPHPWDLEAVPPIFDPDLSRYRVVEPQDAAALLDGRPVLLQLRPVEFEHLVRQLFEAMGMRAWTTQASADDGVDAVAVNTDPIMGGVCVVQAKRYRKVVPPDAVRALAGAMDDKRAGRGVLVTTSWFGRATHEFAARHGRIQLIDGGQLEHLLAEHLGLQVTIGPLERPIPRQSGRSGRSPDVAPPAVNPPPL</sequence>
<dbReference type="Proteomes" id="UP000182977">
    <property type="component" value="Chromosome I"/>
</dbReference>
<evidence type="ECO:0000256" key="1">
    <source>
        <dbReference type="SAM" id="MobiDB-lite"/>
    </source>
</evidence>
<name>A0A1H2K0V9_9ACTN</name>
<protein>
    <submittedName>
        <fullName evidence="3">Restriction system protein</fullName>
    </submittedName>
</protein>
<dbReference type="GO" id="GO:0009307">
    <property type="term" value="P:DNA restriction-modification system"/>
    <property type="evidence" value="ECO:0007669"/>
    <property type="project" value="InterPro"/>
</dbReference>
<dbReference type="PANTHER" id="PTHR30015">
    <property type="entry name" value="MRR RESTRICTION SYSTEM PROTEIN"/>
    <property type="match status" value="1"/>
</dbReference>
<dbReference type="STRING" id="419479.SAMN04488563_3287"/>
<evidence type="ECO:0000313" key="3">
    <source>
        <dbReference type="EMBL" id="SDU62203.1"/>
    </source>
</evidence>
<keyword evidence="4" id="KW-1185">Reference proteome</keyword>
<dbReference type="EMBL" id="LT629791">
    <property type="protein sequence ID" value="SDU62203.1"/>
    <property type="molecule type" value="Genomic_DNA"/>
</dbReference>
<dbReference type="InterPro" id="IPR007560">
    <property type="entry name" value="Restrct_endonuc_IV_Mrr"/>
</dbReference>
<organism evidence="3 4">
    <name type="scientific">Jiangella alkaliphila</name>
    <dbReference type="NCBI Taxonomy" id="419479"/>
    <lineage>
        <taxon>Bacteria</taxon>
        <taxon>Bacillati</taxon>
        <taxon>Actinomycetota</taxon>
        <taxon>Actinomycetes</taxon>
        <taxon>Jiangellales</taxon>
        <taxon>Jiangellaceae</taxon>
        <taxon>Jiangella</taxon>
    </lineage>
</organism>
<dbReference type="Pfam" id="PF04471">
    <property type="entry name" value="Mrr_cat"/>
    <property type="match status" value="1"/>
</dbReference>
<dbReference type="InterPro" id="IPR052906">
    <property type="entry name" value="Type_IV_Methyl-Rstrct_Enzyme"/>
</dbReference>
<gene>
    <name evidence="3" type="ORF">SAMN04488563_3287</name>
</gene>
<accession>A0A1H2K0V9</accession>
<reference evidence="4" key="1">
    <citation type="submission" date="2016-10" db="EMBL/GenBank/DDBJ databases">
        <authorList>
            <person name="Varghese N."/>
            <person name="Submissions S."/>
        </authorList>
    </citation>
    <scope>NUCLEOTIDE SEQUENCE [LARGE SCALE GENOMIC DNA]</scope>
    <source>
        <strain evidence="4">DSM 45079</strain>
    </source>
</reference>
<feature type="domain" description="Restriction endonuclease type IV Mrr" evidence="2">
    <location>
        <begin position="335"/>
        <end position="448"/>
    </location>
</feature>